<sequence length="42" mass="4872">LSGKITDHYNGYGLFVQGLNVEQLIKLTGVLKIYEYKRNKEK</sequence>
<dbReference type="EMBL" id="LJAM02000621">
    <property type="protein sequence ID" value="RAP69706.1"/>
    <property type="molecule type" value="Genomic_DNA"/>
</dbReference>
<dbReference type="AlphaFoldDB" id="A0A328TPD6"/>
<protein>
    <submittedName>
        <fullName evidence="1">Uncharacterized protein</fullName>
    </submittedName>
</protein>
<keyword evidence="3" id="KW-1185">Reference proteome</keyword>
<evidence type="ECO:0000313" key="2">
    <source>
        <dbReference type="EMBL" id="RAP70329.1"/>
    </source>
</evidence>
<gene>
    <name evidence="2" type="ORF">ACZ87_02863</name>
    <name evidence="1" type="ORF">ACZ87_03503</name>
</gene>
<proteinExistence type="predicted"/>
<dbReference type="EMBL" id="LJAM02000381">
    <property type="protein sequence ID" value="RAP70329.1"/>
    <property type="molecule type" value="Genomic_DNA"/>
</dbReference>
<evidence type="ECO:0000313" key="1">
    <source>
        <dbReference type="EMBL" id="RAP69706.1"/>
    </source>
</evidence>
<dbReference type="Proteomes" id="UP000244334">
    <property type="component" value="Unassembled WGS sequence"/>
</dbReference>
<accession>A0A328TPD6</accession>
<reference evidence="1 3" key="1">
    <citation type="submission" date="2018-04" db="EMBL/GenBank/DDBJ databases">
        <title>Genomes of the Obligate Erwinia dacicola and Facultative Enterobacter sp. OLF Endosymbionts of the Olive Fruit fly, Bactrocera oleae.</title>
        <authorList>
            <person name="Estes A.M."/>
            <person name="Hearn D.J."/>
            <person name="Agarwal S."/>
            <person name="Pierson E.A."/>
            <person name="Dunning-Hotopp J.C."/>
        </authorList>
    </citation>
    <scope>NUCLEOTIDE SEQUENCE [LARGE SCALE GENOMIC DNA]</scope>
    <source>
        <strain evidence="1 3">Oroville</strain>
    </source>
</reference>
<name>A0A328TPD6_9GAMM</name>
<evidence type="ECO:0000313" key="3">
    <source>
        <dbReference type="Proteomes" id="UP000244334"/>
    </source>
</evidence>
<organism evidence="1 3">
    <name type="scientific">Candidatus Erwinia dacicola</name>
    <dbReference type="NCBI Taxonomy" id="252393"/>
    <lineage>
        <taxon>Bacteria</taxon>
        <taxon>Pseudomonadati</taxon>
        <taxon>Pseudomonadota</taxon>
        <taxon>Gammaproteobacteria</taxon>
        <taxon>Enterobacterales</taxon>
        <taxon>Erwiniaceae</taxon>
        <taxon>Erwinia</taxon>
    </lineage>
</organism>
<feature type="non-terminal residue" evidence="1">
    <location>
        <position position="1"/>
    </location>
</feature>
<comment type="caution">
    <text evidence="1">The sequence shown here is derived from an EMBL/GenBank/DDBJ whole genome shotgun (WGS) entry which is preliminary data.</text>
</comment>